<dbReference type="Proteomes" id="UP001607303">
    <property type="component" value="Unassembled WGS sequence"/>
</dbReference>
<organism evidence="1 2">
    <name type="scientific">Vespula maculifrons</name>
    <name type="common">Eastern yellow jacket</name>
    <name type="synonym">Wasp</name>
    <dbReference type="NCBI Taxonomy" id="7453"/>
    <lineage>
        <taxon>Eukaryota</taxon>
        <taxon>Metazoa</taxon>
        <taxon>Ecdysozoa</taxon>
        <taxon>Arthropoda</taxon>
        <taxon>Hexapoda</taxon>
        <taxon>Insecta</taxon>
        <taxon>Pterygota</taxon>
        <taxon>Neoptera</taxon>
        <taxon>Endopterygota</taxon>
        <taxon>Hymenoptera</taxon>
        <taxon>Apocrita</taxon>
        <taxon>Aculeata</taxon>
        <taxon>Vespoidea</taxon>
        <taxon>Vespidae</taxon>
        <taxon>Vespinae</taxon>
        <taxon>Vespula</taxon>
    </lineage>
</organism>
<gene>
    <name evidence="1" type="ORF">V1477_009057</name>
</gene>
<comment type="caution">
    <text evidence="1">The sequence shown here is derived from an EMBL/GenBank/DDBJ whole genome shotgun (WGS) entry which is preliminary data.</text>
</comment>
<dbReference type="AlphaFoldDB" id="A0ABD2CH50"/>
<keyword evidence="2" id="KW-1185">Reference proteome</keyword>
<evidence type="ECO:0000313" key="2">
    <source>
        <dbReference type="Proteomes" id="UP001607303"/>
    </source>
</evidence>
<proteinExistence type="predicted"/>
<evidence type="ECO:0000313" key="1">
    <source>
        <dbReference type="EMBL" id="KAL2743568.1"/>
    </source>
</evidence>
<accession>A0ABD2CH50</accession>
<protein>
    <submittedName>
        <fullName evidence="1">Uncharacterized protein</fullName>
    </submittedName>
</protein>
<name>A0ABD2CH50_VESMC</name>
<dbReference type="EMBL" id="JAYRBN010000056">
    <property type="protein sequence ID" value="KAL2743568.1"/>
    <property type="molecule type" value="Genomic_DNA"/>
</dbReference>
<sequence length="312" mass="35783">MKGKYCSWDGQSRVFGVDMVRFYSARLGSVRQSSRWFVCRHAGSHGRLRILQHLWDVKSFAMTNTFDVYDSRARNTLELLARNKGVAYVEGNLFDDVLAKNYALLNGIKRNFIFVTSVAPNRIIVDPDIVKEQEKKIRKKEGISELILSLREATVRLLLPSSPYDRFKRRNAMNERIVKNNDIGYIGYRESEYGIVVEYGGKYFNEATARIVHITETSTFSVNEKAGPYDRYKDSSISYASSVHHLNDFSVREMFSPFPTLTFIKRVSTTTAATLTRIRTILDRRETNVPMCMNIGRNVCGQILGPPCTPFR</sequence>
<reference evidence="1 2" key="1">
    <citation type="journal article" date="2024" name="Ann. Entomol. Soc. Am.">
        <title>Genomic analyses of the southern and eastern yellowjacket wasps (Hymenoptera: Vespidae) reveal evolutionary signatures of social life.</title>
        <authorList>
            <person name="Catto M.A."/>
            <person name="Caine P.B."/>
            <person name="Orr S.E."/>
            <person name="Hunt B.G."/>
            <person name="Goodisman M.A.D."/>
        </authorList>
    </citation>
    <scope>NUCLEOTIDE SEQUENCE [LARGE SCALE GENOMIC DNA]</scope>
    <source>
        <strain evidence="1">232</strain>
        <tissue evidence="1">Head and thorax</tissue>
    </source>
</reference>